<proteinExistence type="predicted"/>
<reference evidence="2 3" key="1">
    <citation type="submission" date="2018-02" db="EMBL/GenBank/DDBJ databases">
        <title>Comparative genomes isolates from brazilian mangrove.</title>
        <authorList>
            <person name="Araujo J.E."/>
            <person name="Taketani R.G."/>
            <person name="Silva M.C.P."/>
            <person name="Loureco M.V."/>
            <person name="Andreote F.D."/>
        </authorList>
    </citation>
    <scope>NUCLEOTIDE SEQUENCE [LARGE SCALE GENOMIC DNA]</scope>
    <source>
        <strain evidence="2 3">NAP PRIS-MGV</strain>
    </source>
</reference>
<accession>A0A2S8G246</accession>
<dbReference type="EMBL" id="PUIB01000011">
    <property type="protein sequence ID" value="PQO38380.1"/>
    <property type="molecule type" value="Genomic_DNA"/>
</dbReference>
<dbReference type="AlphaFoldDB" id="A0A2S8G246"/>
<evidence type="ECO:0000313" key="3">
    <source>
        <dbReference type="Proteomes" id="UP000239388"/>
    </source>
</evidence>
<organism evidence="2 3">
    <name type="scientific">Blastopirellula marina</name>
    <dbReference type="NCBI Taxonomy" id="124"/>
    <lineage>
        <taxon>Bacteria</taxon>
        <taxon>Pseudomonadati</taxon>
        <taxon>Planctomycetota</taxon>
        <taxon>Planctomycetia</taxon>
        <taxon>Pirellulales</taxon>
        <taxon>Pirellulaceae</taxon>
        <taxon>Blastopirellula</taxon>
    </lineage>
</organism>
<sequence>MYVPPYRNEPADDAEEFEVTAICQSGQKISALQENAWNFIRDKFAEVEASLRRKLFVNHMKGYRGFVDECVPDLSEFDLEEWDEIKDAIPWDTPAAVDAMFELISIGLLDQGLDDCGFSYFNFNSGWDEEHGISVLMHRNHVLAAGGISEFSNLGDEVIPHIKSIQRYDLDDGDLSLLED</sequence>
<gene>
    <name evidence="2" type="ORF">C5Y98_09970</name>
</gene>
<evidence type="ECO:0000313" key="2">
    <source>
        <dbReference type="EMBL" id="PQO38380.1"/>
    </source>
</evidence>
<evidence type="ECO:0000259" key="1">
    <source>
        <dbReference type="Pfam" id="PF22481"/>
    </source>
</evidence>
<protein>
    <recommendedName>
        <fullName evidence="1">DUF6985 domain-containing protein</fullName>
    </recommendedName>
</protein>
<dbReference type="InterPro" id="IPR054254">
    <property type="entry name" value="DUF6985"/>
</dbReference>
<comment type="caution">
    <text evidence="2">The sequence shown here is derived from an EMBL/GenBank/DDBJ whole genome shotgun (WGS) entry which is preliminary data.</text>
</comment>
<dbReference type="Pfam" id="PF22481">
    <property type="entry name" value="DUF6985"/>
    <property type="match status" value="1"/>
</dbReference>
<dbReference type="RefSeq" id="WP_105353731.1">
    <property type="nucleotide sequence ID" value="NZ_PUIB01000011.1"/>
</dbReference>
<name>A0A2S8G246_9BACT</name>
<feature type="domain" description="DUF6985" evidence="1">
    <location>
        <begin position="14"/>
        <end position="148"/>
    </location>
</feature>
<dbReference type="OrthoDB" id="278828at2"/>
<dbReference type="Proteomes" id="UP000239388">
    <property type="component" value="Unassembled WGS sequence"/>
</dbReference>